<evidence type="ECO:0000256" key="3">
    <source>
        <dbReference type="ARBA" id="ARBA00022692"/>
    </source>
</evidence>
<dbReference type="InterPro" id="IPR003339">
    <property type="entry name" value="ABC/ECF_trnsptr_transmembrane"/>
</dbReference>
<proteinExistence type="inferred from homology"/>
<accession>A0A1H9DZH0</accession>
<comment type="subcellular location">
    <subcellularLocation>
        <location evidence="1">Membrane</location>
        <topology evidence="1">Multi-pass membrane protein</topology>
    </subcellularLocation>
</comment>
<sequence length="197" mass="21995">MGSLYSEHLTWLHRWSASVKLWSMAILGSGIFWVDGLVPLAVAALFCVGLSCSIWQAMRAIRSLLTSLALAALLITGFHAFWGHWEVGVTSALRLACAACLGMALTVTTRSSDLIDVLEQLLRPVQWLGLRPERISLQLALMLRFTEHFFVQWNKLDQTYRLRTGQSGGRHLLAPLIVQLLQTSRRVADALFLRLGP</sequence>
<keyword evidence="8" id="KW-1185">Reference proteome</keyword>
<gene>
    <name evidence="7" type="ORF">SAMN02982919_00163</name>
</gene>
<keyword evidence="5 6" id="KW-0472">Membrane</keyword>
<evidence type="ECO:0000256" key="4">
    <source>
        <dbReference type="ARBA" id="ARBA00022989"/>
    </source>
</evidence>
<organism evidence="7 8">
    <name type="scientific">Giesbergeria anulus</name>
    <dbReference type="NCBI Taxonomy" id="180197"/>
    <lineage>
        <taxon>Bacteria</taxon>
        <taxon>Pseudomonadati</taxon>
        <taxon>Pseudomonadota</taxon>
        <taxon>Betaproteobacteria</taxon>
        <taxon>Burkholderiales</taxon>
        <taxon>Comamonadaceae</taxon>
        <taxon>Giesbergeria</taxon>
    </lineage>
</organism>
<feature type="transmembrane region" description="Helical" evidence="6">
    <location>
        <begin position="60"/>
        <end position="82"/>
    </location>
</feature>
<dbReference type="OrthoDB" id="509049at2"/>
<dbReference type="RefSeq" id="WP_091451281.1">
    <property type="nucleotide sequence ID" value="NZ_FOGD01000001.1"/>
</dbReference>
<protein>
    <submittedName>
        <fullName evidence="7">Biotin transport system permease protein</fullName>
    </submittedName>
</protein>
<evidence type="ECO:0000313" key="8">
    <source>
        <dbReference type="Proteomes" id="UP000199766"/>
    </source>
</evidence>
<name>A0A1H9DZH0_9BURK</name>
<reference evidence="7 8" key="1">
    <citation type="submission" date="2016-10" db="EMBL/GenBank/DDBJ databases">
        <authorList>
            <person name="de Groot N.N."/>
        </authorList>
    </citation>
    <scope>NUCLEOTIDE SEQUENCE [LARGE SCALE GENOMIC DNA]</scope>
    <source>
        <strain evidence="7 8">ATCC 35958</strain>
    </source>
</reference>
<evidence type="ECO:0000256" key="1">
    <source>
        <dbReference type="ARBA" id="ARBA00004141"/>
    </source>
</evidence>
<dbReference type="Pfam" id="PF02361">
    <property type="entry name" value="CbiQ"/>
    <property type="match status" value="1"/>
</dbReference>
<dbReference type="STRING" id="180197.SAMN02982919_00163"/>
<dbReference type="AlphaFoldDB" id="A0A1H9DZH0"/>
<dbReference type="Proteomes" id="UP000199766">
    <property type="component" value="Unassembled WGS sequence"/>
</dbReference>
<comment type="similarity">
    <text evidence="2">Belongs to the CbiQ family.</text>
</comment>
<evidence type="ECO:0000256" key="5">
    <source>
        <dbReference type="ARBA" id="ARBA00023136"/>
    </source>
</evidence>
<evidence type="ECO:0000256" key="6">
    <source>
        <dbReference type="SAM" id="Phobius"/>
    </source>
</evidence>
<dbReference type="CDD" id="cd16914">
    <property type="entry name" value="EcfT"/>
    <property type="match status" value="1"/>
</dbReference>
<evidence type="ECO:0000313" key="7">
    <source>
        <dbReference type="EMBL" id="SEQ18890.1"/>
    </source>
</evidence>
<feature type="transmembrane region" description="Helical" evidence="6">
    <location>
        <begin position="21"/>
        <end position="48"/>
    </location>
</feature>
<dbReference type="EMBL" id="FOGD01000001">
    <property type="protein sequence ID" value="SEQ18890.1"/>
    <property type="molecule type" value="Genomic_DNA"/>
</dbReference>
<dbReference type="GO" id="GO:0005886">
    <property type="term" value="C:plasma membrane"/>
    <property type="evidence" value="ECO:0007669"/>
    <property type="project" value="UniProtKB-ARBA"/>
</dbReference>
<evidence type="ECO:0000256" key="2">
    <source>
        <dbReference type="ARBA" id="ARBA00008564"/>
    </source>
</evidence>
<keyword evidence="3 6" id="KW-0812">Transmembrane</keyword>
<keyword evidence="4 6" id="KW-1133">Transmembrane helix</keyword>